<comment type="caution">
    <text evidence="1">The sequence shown here is derived from an EMBL/GenBank/DDBJ whole genome shotgun (WGS) entry which is preliminary data.</text>
</comment>
<name>A0A9D1FGX8_9PROT</name>
<organism evidence="1 2">
    <name type="scientific">Candidatus Enterousia intestinigallinarum</name>
    <dbReference type="NCBI Taxonomy" id="2840790"/>
    <lineage>
        <taxon>Bacteria</taxon>
        <taxon>Pseudomonadati</taxon>
        <taxon>Pseudomonadota</taxon>
        <taxon>Alphaproteobacteria</taxon>
        <taxon>Candidatus Enterousia</taxon>
    </lineage>
</organism>
<dbReference type="Proteomes" id="UP000886742">
    <property type="component" value="Unassembled WGS sequence"/>
</dbReference>
<reference evidence="1" key="1">
    <citation type="submission" date="2020-10" db="EMBL/GenBank/DDBJ databases">
        <authorList>
            <person name="Gilroy R."/>
        </authorList>
    </citation>
    <scope>NUCLEOTIDE SEQUENCE</scope>
    <source>
        <strain evidence="1">ChiGjej3B3-5194</strain>
    </source>
</reference>
<evidence type="ECO:0000313" key="2">
    <source>
        <dbReference type="Proteomes" id="UP000886742"/>
    </source>
</evidence>
<reference evidence="1" key="2">
    <citation type="journal article" date="2021" name="PeerJ">
        <title>Extensive microbial diversity within the chicken gut microbiome revealed by metagenomics and culture.</title>
        <authorList>
            <person name="Gilroy R."/>
            <person name="Ravi A."/>
            <person name="Getino M."/>
            <person name="Pursley I."/>
            <person name="Horton D.L."/>
            <person name="Alikhan N.F."/>
            <person name="Baker D."/>
            <person name="Gharbi K."/>
            <person name="Hall N."/>
            <person name="Watson M."/>
            <person name="Adriaenssens E.M."/>
            <person name="Foster-Nyarko E."/>
            <person name="Jarju S."/>
            <person name="Secka A."/>
            <person name="Antonio M."/>
            <person name="Oren A."/>
            <person name="Chaudhuri R.R."/>
            <person name="La Ragione R."/>
            <person name="Hildebrand F."/>
            <person name="Pallen M.J."/>
        </authorList>
    </citation>
    <scope>NUCLEOTIDE SEQUENCE</scope>
    <source>
        <strain evidence="1">ChiGjej3B3-5194</strain>
    </source>
</reference>
<sequence length="199" mass="22461">MPKKIGQFISAIIIATTIATPAMAFKDYKCGCGSHSDLYNRPTCYAPPDYLTEYCIVSKTNDTFTYRVPDGINAKACSLCWCYGYTDSWRSGTNGALVRTVYTAKDTSATQCDYSYEDEAACNSGYYGLHEPDFMVYACEECPWLEDKYGTMLHGWTEYANTNTDITDCYIRKEDTATGVWFEDDTGQYAITDDCYYSL</sequence>
<protein>
    <submittedName>
        <fullName evidence="1">Uncharacterized protein</fullName>
    </submittedName>
</protein>
<proteinExistence type="predicted"/>
<dbReference type="EMBL" id="DVJI01000013">
    <property type="protein sequence ID" value="HIS71190.1"/>
    <property type="molecule type" value="Genomic_DNA"/>
</dbReference>
<evidence type="ECO:0000313" key="1">
    <source>
        <dbReference type="EMBL" id="HIS71190.1"/>
    </source>
</evidence>
<accession>A0A9D1FGX8</accession>
<gene>
    <name evidence="1" type="ORF">IAD02_04380</name>
</gene>
<dbReference type="AlphaFoldDB" id="A0A9D1FGX8"/>